<keyword evidence="1" id="KW-0812">Transmembrane</keyword>
<dbReference type="GO" id="GO:0016301">
    <property type="term" value="F:kinase activity"/>
    <property type="evidence" value="ECO:0007669"/>
    <property type="project" value="UniProtKB-KW"/>
</dbReference>
<protein>
    <submittedName>
        <fullName evidence="2">Histidine kinase</fullName>
    </submittedName>
</protein>
<name>A0ABT2I9M6_9SPHN</name>
<keyword evidence="2" id="KW-0418">Kinase</keyword>
<dbReference type="EMBL" id="JANZXA010000015">
    <property type="protein sequence ID" value="MCT2401529.1"/>
    <property type="molecule type" value="Genomic_DNA"/>
</dbReference>
<accession>A0ABT2I9M6</accession>
<evidence type="ECO:0000256" key="1">
    <source>
        <dbReference type="SAM" id="Phobius"/>
    </source>
</evidence>
<dbReference type="Gene3D" id="6.10.340.10">
    <property type="match status" value="1"/>
</dbReference>
<reference evidence="2" key="1">
    <citation type="submission" date="2022-09" db="EMBL/GenBank/DDBJ databases">
        <title>Novosphingobium sp. Nov., a polycyclic aromatic hydrocarbon-degrading bacterium isolated form mangrove sediments in HongKong.</title>
        <authorList>
            <person name="Hu Z."/>
        </authorList>
    </citation>
    <scope>NUCLEOTIDE SEQUENCE</scope>
    <source>
        <strain evidence="2">HK4-1</strain>
    </source>
</reference>
<evidence type="ECO:0000313" key="3">
    <source>
        <dbReference type="Proteomes" id="UP001165583"/>
    </source>
</evidence>
<dbReference type="RefSeq" id="WP_260047553.1">
    <property type="nucleotide sequence ID" value="NZ_JANZXA010000015.1"/>
</dbReference>
<gene>
    <name evidence="2" type="ORF">NZK81_18405</name>
</gene>
<proteinExistence type="predicted"/>
<keyword evidence="1" id="KW-1133">Transmembrane helix</keyword>
<feature type="transmembrane region" description="Helical" evidence="1">
    <location>
        <begin position="12"/>
        <end position="35"/>
    </location>
</feature>
<keyword evidence="2" id="KW-0808">Transferase</keyword>
<dbReference type="Proteomes" id="UP001165583">
    <property type="component" value="Unassembled WGS sequence"/>
</dbReference>
<comment type="caution">
    <text evidence="2">The sequence shown here is derived from an EMBL/GenBank/DDBJ whole genome shotgun (WGS) entry which is preliminary data.</text>
</comment>
<keyword evidence="3" id="KW-1185">Reference proteome</keyword>
<organism evidence="2 3">
    <name type="scientific">Novosphingobium mangrovi</name>
    <name type="common">ex Huang et al. 2023</name>
    <dbReference type="NCBI Taxonomy" id="2976432"/>
    <lineage>
        <taxon>Bacteria</taxon>
        <taxon>Pseudomonadati</taxon>
        <taxon>Pseudomonadota</taxon>
        <taxon>Alphaproteobacteria</taxon>
        <taxon>Sphingomonadales</taxon>
        <taxon>Sphingomonadaceae</taxon>
        <taxon>Novosphingobium</taxon>
    </lineage>
</organism>
<feature type="transmembrane region" description="Helical" evidence="1">
    <location>
        <begin position="201"/>
        <end position="224"/>
    </location>
</feature>
<sequence length="425" mass="45139">MRPRSVPIKSLLLRTFLPAVVLVAVLLAGLAYNWLYASILDGFERKLVTASALTGAMVDPADHDRLIRAAMAGEDAGAVEATPAYRRNVVPLRHIREQLGLTYLYTQVTGGPEDILYILDGTVGEDHSLIGSTDDLPDETVEGLDRVEKQGTIYVSPIEYQEQWGLLKTAAAPVMGADGRIAASAGADVNISVIQVATQNALFMSAMIGIGSVLACILVTLALVRRIAVPIEALTEDTLQIAAGGTHGSAGERGPREVMDLRRALADRVGQMAGDAKRRKDAIAEREARGTADLLAGQAGAGANLPVVLVSRADCMVAWVAARDMDVGTILASRAMAQLACKCASNPDLAKQWRRMADFDHGTCVVVDGGAGTVELVGAEQRDLLIGGRQVRLEPGMRARFEAGESITLAGQGRPDCRLWPEAAR</sequence>
<evidence type="ECO:0000313" key="2">
    <source>
        <dbReference type="EMBL" id="MCT2401529.1"/>
    </source>
</evidence>
<keyword evidence="1" id="KW-0472">Membrane</keyword>